<evidence type="ECO:0000256" key="2">
    <source>
        <dbReference type="ARBA" id="ARBA00022723"/>
    </source>
</evidence>
<protein>
    <submittedName>
        <fullName evidence="7">Retrovirus-related Pol polyprotein from transposon TNT 1-94</fullName>
    </submittedName>
</protein>
<dbReference type="InterPro" id="IPR001584">
    <property type="entry name" value="Integrase_cat-core"/>
</dbReference>
<dbReference type="Pfam" id="PF07727">
    <property type="entry name" value="RVT_2"/>
    <property type="match status" value="1"/>
</dbReference>
<evidence type="ECO:0000256" key="1">
    <source>
        <dbReference type="ARBA" id="ARBA00022670"/>
    </source>
</evidence>
<dbReference type="InterPro" id="IPR057670">
    <property type="entry name" value="SH3_retrovirus"/>
</dbReference>
<dbReference type="AlphaFoldDB" id="A0A438KRS6"/>
<dbReference type="Pfam" id="PF00665">
    <property type="entry name" value="rve"/>
    <property type="match status" value="1"/>
</dbReference>
<dbReference type="PROSITE" id="PS50994">
    <property type="entry name" value="INTEGRASE"/>
    <property type="match status" value="1"/>
</dbReference>
<dbReference type="GO" id="GO:0006508">
    <property type="term" value="P:proteolysis"/>
    <property type="evidence" value="ECO:0007669"/>
    <property type="project" value="UniProtKB-KW"/>
</dbReference>
<accession>A0A438KRS6</accession>
<evidence type="ECO:0000313" key="7">
    <source>
        <dbReference type="EMBL" id="RVX23891.1"/>
    </source>
</evidence>
<dbReference type="InterPro" id="IPR013103">
    <property type="entry name" value="RVT_2"/>
</dbReference>
<proteinExistence type="predicted"/>
<evidence type="ECO:0000256" key="3">
    <source>
        <dbReference type="ARBA" id="ARBA00022750"/>
    </source>
</evidence>
<comment type="caution">
    <text evidence="7">The sequence shown here is derived from an EMBL/GenBank/DDBJ whole genome shotgun (WGS) entry which is preliminary data.</text>
</comment>
<dbReference type="GO" id="GO:0015074">
    <property type="term" value="P:DNA integration"/>
    <property type="evidence" value="ECO:0007669"/>
    <property type="project" value="InterPro"/>
</dbReference>
<dbReference type="InterPro" id="IPR012337">
    <property type="entry name" value="RNaseH-like_sf"/>
</dbReference>
<dbReference type="InterPro" id="IPR039537">
    <property type="entry name" value="Retrotran_Ty1/copia-like"/>
</dbReference>
<evidence type="ECO:0000259" key="6">
    <source>
        <dbReference type="PROSITE" id="PS50994"/>
    </source>
</evidence>
<evidence type="ECO:0000256" key="4">
    <source>
        <dbReference type="ARBA" id="ARBA00022801"/>
    </source>
</evidence>
<dbReference type="GO" id="GO:0004190">
    <property type="term" value="F:aspartic-type endopeptidase activity"/>
    <property type="evidence" value="ECO:0007669"/>
    <property type="project" value="UniProtKB-KW"/>
</dbReference>
<gene>
    <name evidence="7" type="primary">POLX_3617</name>
    <name evidence="7" type="ORF">CK203_000393</name>
</gene>
<dbReference type="Gene3D" id="3.30.420.10">
    <property type="entry name" value="Ribonuclease H-like superfamily/Ribonuclease H"/>
    <property type="match status" value="1"/>
</dbReference>
<dbReference type="GO" id="GO:0003676">
    <property type="term" value="F:nucleic acid binding"/>
    <property type="evidence" value="ECO:0007669"/>
    <property type="project" value="InterPro"/>
</dbReference>
<keyword evidence="1" id="KW-0645">Protease</keyword>
<evidence type="ECO:0000256" key="5">
    <source>
        <dbReference type="SAM" id="MobiDB-lite"/>
    </source>
</evidence>
<dbReference type="PANTHER" id="PTHR42648">
    <property type="entry name" value="TRANSPOSASE, PUTATIVE-RELATED"/>
    <property type="match status" value="1"/>
</dbReference>
<keyword evidence="3" id="KW-0064">Aspartyl protease</keyword>
<feature type="domain" description="Integrase catalytic" evidence="6">
    <location>
        <begin position="110"/>
        <end position="276"/>
    </location>
</feature>
<dbReference type="EMBL" id="QGNW01000001">
    <property type="protein sequence ID" value="RVX23891.1"/>
    <property type="molecule type" value="Genomic_DNA"/>
</dbReference>
<keyword evidence="4" id="KW-0378">Hydrolase</keyword>
<sequence length="964" mass="109237">MSFLGTNTTKSYDGWILDSGATDHMTYDASDFSERSSPRHTSIANANGDISLVKGAGTVMISPALSLTNTLFDILTKEIIGCGLSNLDFKCETCILAKSHRVSYPLSFNKSQMPFELIHSDVWGPSPKSTISGVRWFVIFVDDCTRMTWLYLMKNKDEVFSVFCSFHEMVKTQYSATIRILRSDNGGEYMHRDFKNYFSLHGLIHETTCPQTPQQNGIAERKNRHILETTRAILLGAHVPNHFWTDAVTTAVHLINRMPSRVLKFKTPLQALSTVISLPTALMLPPRVFGCVAFVHLHKNQRTKLDPCAVRCLFLGYGLHQKGYRYYDPSNHRTYVMMDATFLELETFYSPTTSTSTLQGAPQNKELNWLRFDWEPVVSESNTELDVEPVVSVSNTEPDVDVDTEPGVLPLVIEEQQPQQSIVPPPSTVSKDPSPENIPEVSSLNTLSTPVLTNDAHVGYELPYRHNRGKPPDRYSLNIEDRRLKYPIANYVSTKTLPEPLKTFADALSSCQVPTSVEEAMKDPRWVQAMKEEMEALLKNKTWILVNLPKGQKTVGCKWVFSIKYNVDGTIERYKARLVAKGFTQTYRVDYQETFSPVAKLNTVRVLLSLAANLDWPLHQFDVKNAFLHGDLEEDIYMDIPSGYVANTKGNIVCKLQRTLYGLKQSPRAWFGRFSTAMKKYGFQQSNSDHTLFLKHRQGKLTALIVYVDYMIITGDDSEEIARLQEQLAFEFEMKNLGGLKYFLGIEVARSKRETPIIPNHKLGEYPNQVPTDKGSAEAEFRGMAKGLCELLWLRRLLTKIGFASDSEMKLFCDNKAAIDISHNLIQHDRTKHVEVDRHFIKQNLDAKIIQIPFVKSEDQLADILTKAVLSEHVSLPTVLLLPPRIFGCVAFVHLHKNQRTKLDPCDVRCIFVGYATHQKGYRCYPTATKRTYVTMDVTFLESGTFFSSSVSTSSLQGEIQDEE</sequence>
<dbReference type="InterPro" id="IPR043502">
    <property type="entry name" value="DNA/RNA_pol_sf"/>
</dbReference>
<name>A0A438KRS6_VITVI</name>
<organism evidence="7 8">
    <name type="scientific">Vitis vinifera</name>
    <name type="common">Grape</name>
    <dbReference type="NCBI Taxonomy" id="29760"/>
    <lineage>
        <taxon>Eukaryota</taxon>
        <taxon>Viridiplantae</taxon>
        <taxon>Streptophyta</taxon>
        <taxon>Embryophyta</taxon>
        <taxon>Tracheophyta</taxon>
        <taxon>Spermatophyta</taxon>
        <taxon>Magnoliopsida</taxon>
        <taxon>eudicotyledons</taxon>
        <taxon>Gunneridae</taxon>
        <taxon>Pentapetalae</taxon>
        <taxon>rosids</taxon>
        <taxon>Vitales</taxon>
        <taxon>Vitaceae</taxon>
        <taxon>Viteae</taxon>
        <taxon>Vitis</taxon>
    </lineage>
</organism>
<feature type="region of interest" description="Disordered" evidence="5">
    <location>
        <begin position="416"/>
        <end position="442"/>
    </location>
</feature>
<dbReference type="Pfam" id="PF22936">
    <property type="entry name" value="Pol_BBD"/>
    <property type="match status" value="1"/>
</dbReference>
<dbReference type="InterPro" id="IPR054722">
    <property type="entry name" value="PolX-like_BBD"/>
</dbReference>
<dbReference type="CDD" id="cd09272">
    <property type="entry name" value="RNase_HI_RT_Ty1"/>
    <property type="match status" value="1"/>
</dbReference>
<dbReference type="GO" id="GO:0046872">
    <property type="term" value="F:metal ion binding"/>
    <property type="evidence" value="ECO:0007669"/>
    <property type="project" value="UniProtKB-KW"/>
</dbReference>
<keyword evidence="2" id="KW-0479">Metal-binding</keyword>
<dbReference type="SUPFAM" id="SSF56672">
    <property type="entry name" value="DNA/RNA polymerases"/>
    <property type="match status" value="1"/>
</dbReference>
<evidence type="ECO:0000313" key="8">
    <source>
        <dbReference type="Proteomes" id="UP000288805"/>
    </source>
</evidence>
<reference evidence="7 8" key="1">
    <citation type="journal article" date="2018" name="PLoS Genet.">
        <title>Population sequencing reveals clonal diversity and ancestral inbreeding in the grapevine cultivar Chardonnay.</title>
        <authorList>
            <person name="Roach M.J."/>
            <person name="Johnson D.L."/>
            <person name="Bohlmann J."/>
            <person name="van Vuuren H.J."/>
            <person name="Jones S.J."/>
            <person name="Pretorius I.S."/>
            <person name="Schmidt S.A."/>
            <person name="Borneman A.R."/>
        </authorList>
    </citation>
    <scope>NUCLEOTIDE SEQUENCE [LARGE SCALE GENOMIC DNA]</scope>
    <source>
        <strain evidence="8">cv. Chardonnay</strain>
        <tissue evidence="7">Leaf</tissue>
    </source>
</reference>
<dbReference type="InterPro" id="IPR036397">
    <property type="entry name" value="RNaseH_sf"/>
</dbReference>
<dbReference type="Proteomes" id="UP000288805">
    <property type="component" value="Unassembled WGS sequence"/>
</dbReference>
<dbReference type="Pfam" id="PF25597">
    <property type="entry name" value="SH3_retrovirus"/>
    <property type="match status" value="2"/>
</dbReference>
<dbReference type="PANTHER" id="PTHR42648:SF22">
    <property type="entry name" value="REVERSE TRANSCRIPTASE TY1_COPIA-TYPE DOMAIN-CONTAINING PROTEIN"/>
    <property type="match status" value="1"/>
</dbReference>
<dbReference type="SUPFAM" id="SSF53098">
    <property type="entry name" value="Ribonuclease H-like"/>
    <property type="match status" value="1"/>
</dbReference>